<reference evidence="2 3" key="1">
    <citation type="submission" date="2015-07" db="EMBL/GenBank/DDBJ databases">
        <title>Genome analysis of myxobacterium Chondromyces crocatus Cm c5 reveals a high potential for natural compound synthesis and the genetic basis for the loss of fruiting body formation.</title>
        <authorList>
            <person name="Zaburannyi N."/>
            <person name="Bunk B."/>
            <person name="Maier J."/>
            <person name="Overmann J."/>
            <person name="Mueller R."/>
        </authorList>
    </citation>
    <scope>NUCLEOTIDE SEQUENCE [LARGE SCALE GENOMIC DNA]</scope>
    <source>
        <strain evidence="2 3">Cm c5</strain>
    </source>
</reference>
<dbReference type="Proteomes" id="UP000067626">
    <property type="component" value="Chromosome"/>
</dbReference>
<proteinExistence type="predicted"/>
<keyword evidence="1" id="KW-0472">Membrane</keyword>
<organism evidence="2 3">
    <name type="scientific">Chondromyces crocatus</name>
    <dbReference type="NCBI Taxonomy" id="52"/>
    <lineage>
        <taxon>Bacteria</taxon>
        <taxon>Pseudomonadati</taxon>
        <taxon>Myxococcota</taxon>
        <taxon>Polyangia</taxon>
        <taxon>Polyangiales</taxon>
        <taxon>Polyangiaceae</taxon>
        <taxon>Chondromyces</taxon>
    </lineage>
</organism>
<accession>A0A0K1EL42</accession>
<dbReference type="KEGG" id="ccro:CMC5_055870"/>
<evidence type="ECO:0000313" key="3">
    <source>
        <dbReference type="Proteomes" id="UP000067626"/>
    </source>
</evidence>
<keyword evidence="1" id="KW-1133">Transmembrane helix</keyword>
<name>A0A0K1EL42_CHOCO</name>
<feature type="transmembrane region" description="Helical" evidence="1">
    <location>
        <begin position="7"/>
        <end position="32"/>
    </location>
</feature>
<evidence type="ECO:0000256" key="1">
    <source>
        <dbReference type="SAM" id="Phobius"/>
    </source>
</evidence>
<dbReference type="OrthoDB" id="5507172at2"/>
<keyword evidence="3" id="KW-1185">Reference proteome</keyword>
<dbReference type="EMBL" id="CP012159">
    <property type="protein sequence ID" value="AKT41387.1"/>
    <property type="molecule type" value="Genomic_DNA"/>
</dbReference>
<sequence>MSEALEFLPWIVITVMGMMGLGLAVQGVALGYPRSRLRTRVLSAKEQAIISACADALFPPAGPIPVSGTEAGLVSYMDGYLVRAPRGSRTLIRLLFRLVEHGPWIWGPRRARFTRLSPEEQRAALARMAGSPIYFRRVAFVSLRMMLTMGYFAHAGVQRAIGIPGIEIGEARA</sequence>
<keyword evidence="1" id="KW-0812">Transmembrane</keyword>
<dbReference type="RefSeq" id="WP_050433185.1">
    <property type="nucleotide sequence ID" value="NZ_CP012159.1"/>
</dbReference>
<gene>
    <name evidence="2" type="ORF">CMC5_055870</name>
</gene>
<dbReference type="AlphaFoldDB" id="A0A0K1EL42"/>
<evidence type="ECO:0000313" key="2">
    <source>
        <dbReference type="EMBL" id="AKT41387.1"/>
    </source>
</evidence>
<dbReference type="STRING" id="52.CMC5_055870"/>
<protein>
    <submittedName>
        <fullName evidence="2">Uncharacterized protein</fullName>
    </submittedName>
</protein>